<dbReference type="SMART" id="SM00382">
    <property type="entry name" value="AAA"/>
    <property type="match status" value="1"/>
</dbReference>
<gene>
    <name evidence="2" type="ORF">MPL3356_310050</name>
</gene>
<dbReference type="EMBL" id="CCMZ01000025">
    <property type="protein sequence ID" value="CDX20233.1"/>
    <property type="molecule type" value="Genomic_DNA"/>
</dbReference>
<evidence type="ECO:0000313" key="3">
    <source>
        <dbReference type="Proteomes" id="UP000045285"/>
    </source>
</evidence>
<dbReference type="InterPro" id="IPR027417">
    <property type="entry name" value="P-loop_NTPase"/>
</dbReference>
<evidence type="ECO:0000313" key="2">
    <source>
        <dbReference type="EMBL" id="CDX20233.1"/>
    </source>
</evidence>
<dbReference type="GO" id="GO:0006302">
    <property type="term" value="P:double-strand break repair"/>
    <property type="evidence" value="ECO:0007669"/>
    <property type="project" value="InterPro"/>
</dbReference>
<dbReference type="Proteomes" id="UP000045285">
    <property type="component" value="Unassembled WGS sequence"/>
</dbReference>
<dbReference type="PANTHER" id="PTHR43581">
    <property type="entry name" value="ATP/GTP PHOSPHATASE"/>
    <property type="match status" value="1"/>
</dbReference>
<dbReference type="Pfam" id="PF13476">
    <property type="entry name" value="AAA_23"/>
    <property type="match status" value="1"/>
</dbReference>
<dbReference type="PANTHER" id="PTHR43581:SF2">
    <property type="entry name" value="EXCINUCLEASE ATPASE SUBUNIT"/>
    <property type="match status" value="1"/>
</dbReference>
<dbReference type="GO" id="GO:0016887">
    <property type="term" value="F:ATP hydrolysis activity"/>
    <property type="evidence" value="ECO:0007669"/>
    <property type="project" value="InterPro"/>
</dbReference>
<protein>
    <recommendedName>
        <fullName evidence="1">AAA+ ATPase domain-containing protein</fullName>
    </recommendedName>
</protein>
<reference evidence="3" key="1">
    <citation type="submission" date="2014-08" db="EMBL/GenBank/DDBJ databases">
        <authorList>
            <person name="Moulin L."/>
        </authorList>
    </citation>
    <scope>NUCLEOTIDE SEQUENCE [LARGE SCALE GENOMIC DNA]</scope>
</reference>
<dbReference type="InterPro" id="IPR051396">
    <property type="entry name" value="Bact_Antivir_Def_Nuclease"/>
</dbReference>
<accession>A0A090DTT0</accession>
<keyword evidence="3" id="KW-1185">Reference proteome</keyword>
<dbReference type="InterPro" id="IPR003959">
    <property type="entry name" value="ATPase_AAA_core"/>
</dbReference>
<name>A0A090DTT0_MESPL</name>
<dbReference type="Pfam" id="PF13304">
    <property type="entry name" value="AAA_21"/>
    <property type="match status" value="1"/>
</dbReference>
<dbReference type="InterPro" id="IPR038729">
    <property type="entry name" value="Rad50/SbcC_AAA"/>
</dbReference>
<sequence>MANRQALQSFMSYSSERISQSVTPRAFLSLEEPSVQNALHRLFHGKCAFCESKDTIKPYRFRPPAEAEPFQSAIDGHLYYAWLVDAWDNIYSICDNCHPLRRGRSKFFPVKGRRARIPAHSEIAKFVEESTGLWPFYPPHEKPLLVEPCEQKDFTQFFHVELSGKLVAKSERAATTIETFDLNREDLIKRREAAFAERLAALEAAIGRSSGKDLFQDQVDLITAFADLEFGGTWFLLLRRLCMAVGSGGGPLPALSMQRIRRFLYRLRARSDAMLRLSSAIEATGEADKIGLDAEFASTVRRTGTMRVQSVSLRNFKALEELDFTMPEPMHPAGRPTDAAPAPSILILGENAAGKSSILEAIALALSDEAARDELALDATDFVLKPQYMGAPSLSSPGTSSVVLTFEDGSILTMTAAGSGFDVVLPFAASQLPPVFAYGAFRHYLRKQRNHSPAKYIQNLMRSDEVLSNPEKWLLGLDDAVFAMVVRQLRYVLSIEGEFEVIRRNREDGRCYIVTAIVSPDGNVRYALTPFEVASSGFRTVLAMVCDIFQGILDPRVNGTVDNLAQASGVVLIDEVEAHLHPRWKMNIMRGLRQALPNMTFIATTHDPLCLRGMGDKEVMVLQRSSREADEGIGILPVFVEKMQHLPATSQLTVEQILTSDFFQLYSADAPELEGQFARIADILGKRNRGEVLNAVDRQTLQVFESDIASAMPVGTSEVHRLVQEAVALFLQERRKASDDHLQIIRENSKQEILAILRGAGT</sequence>
<feature type="domain" description="AAA+ ATPase" evidence="1">
    <location>
        <begin position="341"/>
        <end position="625"/>
    </location>
</feature>
<evidence type="ECO:0000259" key="1">
    <source>
        <dbReference type="SMART" id="SM00382"/>
    </source>
</evidence>
<dbReference type="AlphaFoldDB" id="A0A090DTT0"/>
<dbReference type="SUPFAM" id="SSF52540">
    <property type="entry name" value="P-loop containing nucleoside triphosphate hydrolases"/>
    <property type="match status" value="1"/>
</dbReference>
<dbReference type="GO" id="GO:0005524">
    <property type="term" value="F:ATP binding"/>
    <property type="evidence" value="ECO:0007669"/>
    <property type="project" value="InterPro"/>
</dbReference>
<proteinExistence type="predicted"/>
<organism evidence="2 3">
    <name type="scientific">Mesorhizobium plurifarium</name>
    <dbReference type="NCBI Taxonomy" id="69974"/>
    <lineage>
        <taxon>Bacteria</taxon>
        <taxon>Pseudomonadati</taxon>
        <taxon>Pseudomonadota</taxon>
        <taxon>Alphaproteobacteria</taxon>
        <taxon>Hyphomicrobiales</taxon>
        <taxon>Phyllobacteriaceae</taxon>
        <taxon>Mesorhizobium</taxon>
    </lineage>
</organism>
<dbReference type="Gene3D" id="3.40.50.300">
    <property type="entry name" value="P-loop containing nucleotide triphosphate hydrolases"/>
    <property type="match status" value="1"/>
</dbReference>
<dbReference type="InterPro" id="IPR003593">
    <property type="entry name" value="AAA+_ATPase"/>
</dbReference>